<feature type="binding site" evidence="2">
    <location>
        <position position="266"/>
    </location>
    <ligand>
        <name>Zn(2+)</name>
        <dbReference type="ChEBI" id="CHEBI:29105"/>
        <note>catalytic</note>
    </ligand>
</feature>
<dbReference type="OrthoDB" id="9772308at2"/>
<feature type="binding site" evidence="2">
    <location>
        <position position="270"/>
    </location>
    <ligand>
        <name>Zn(2+)</name>
        <dbReference type="ChEBI" id="CHEBI:29105"/>
        <note>catalytic</note>
    </ligand>
</feature>
<organism evidence="4 5">
    <name type="scientific">Anaerocolumna xylanovorans DSM 12503</name>
    <dbReference type="NCBI Taxonomy" id="1121345"/>
    <lineage>
        <taxon>Bacteria</taxon>
        <taxon>Bacillati</taxon>
        <taxon>Bacillota</taxon>
        <taxon>Clostridia</taxon>
        <taxon>Lachnospirales</taxon>
        <taxon>Lachnospiraceae</taxon>
        <taxon>Anaerocolumna</taxon>
    </lineage>
</organism>
<dbReference type="PANTHER" id="PTHR34217">
    <property type="entry name" value="METAL-DEPENDENT CARBOXYPEPTIDASE"/>
    <property type="match status" value="1"/>
</dbReference>
<evidence type="ECO:0000313" key="5">
    <source>
        <dbReference type="Proteomes" id="UP000184612"/>
    </source>
</evidence>
<evidence type="ECO:0000256" key="2">
    <source>
        <dbReference type="PIRSR" id="PIRSR006615-1"/>
    </source>
</evidence>
<dbReference type="GO" id="GO:0006508">
    <property type="term" value="P:proteolysis"/>
    <property type="evidence" value="ECO:0007669"/>
    <property type="project" value="UniProtKB-UniRule"/>
</dbReference>
<dbReference type="STRING" id="1121345.SAMN02745217_03082"/>
<protein>
    <recommendedName>
        <fullName evidence="1">Metal-dependent carboxypeptidase</fullName>
        <ecNumber evidence="1">3.4.17.19</ecNumber>
    </recommendedName>
</protein>
<dbReference type="AlphaFoldDB" id="A0A1M7YF18"/>
<dbReference type="EC" id="3.4.17.19" evidence="1"/>
<dbReference type="InterPro" id="IPR001333">
    <property type="entry name" value="Peptidase_M32_Taq"/>
</dbReference>
<accession>A0A1M7YF18</accession>
<keyword evidence="1" id="KW-0645">Protease</keyword>
<dbReference type="PIRSF" id="PIRSF006615">
    <property type="entry name" value="Zn_crbxpep_Taq"/>
    <property type="match status" value="1"/>
</dbReference>
<gene>
    <name evidence="4" type="ORF">SAMN02745217_03082</name>
</gene>
<dbReference type="GO" id="GO:0046872">
    <property type="term" value="F:metal ion binding"/>
    <property type="evidence" value="ECO:0007669"/>
    <property type="project" value="UniProtKB-KW"/>
</dbReference>
<feature type="binding site" evidence="2">
    <location>
        <position position="296"/>
    </location>
    <ligand>
        <name>Zn(2+)</name>
        <dbReference type="ChEBI" id="CHEBI:29105"/>
        <note>catalytic</note>
    </ligand>
</feature>
<sequence>MSKNYDKLCEYIEKIISFREAITLFEWDNETLAPEAAAENTSKAVGVISGEYFKAFINDEVKELLVTLSSEEEQKNLDFNQKSIIKNMKKSYEQMESIPPEEYRAYSELIVKSTGIWARAKGNKSFEEFAPTLEEIISYQKKFANYRKKEGQKAYDILLSDFEEDFSMEKLDIFFDKIKASLVPLLKQVTEKKDMIDKSYNYQTFDKEKQLDFAKFIAAYVGFDFTKGVLAESAHPFTTNLHNKDVRITTHIYPDNLESSIFSVIHESGHAIYEMNVDDAITLTPAGGGSSMGVHESQSRFFENMLGRSESFWIPVYPKLAAYFPEQLKDVSLSQFIAGINKAAPGLIRTEADELSYSLHVIIRYEIEKMIFEENVPVKDLPAIWNRKYKEYLGIEPGNDAEGILQDIHWACGNVGYFPSYALGSAIAAQIYSYMEQAIPVEEHLKQGNLTPIVDFLKEHIHKYGATKNTSELLNEMMKEDLNADYYITYLTDKYTKLYNL</sequence>
<keyword evidence="2" id="KW-0862">Zinc</keyword>
<keyword evidence="5" id="KW-1185">Reference proteome</keyword>
<dbReference type="SUPFAM" id="SSF55486">
    <property type="entry name" value="Metalloproteases ('zincins'), catalytic domain"/>
    <property type="match status" value="1"/>
</dbReference>
<dbReference type="Pfam" id="PF02074">
    <property type="entry name" value="Peptidase_M32"/>
    <property type="match status" value="1"/>
</dbReference>
<evidence type="ECO:0000256" key="1">
    <source>
        <dbReference type="PIRNR" id="PIRNR006615"/>
    </source>
</evidence>
<evidence type="ECO:0000313" key="4">
    <source>
        <dbReference type="EMBL" id="SHO51242.1"/>
    </source>
</evidence>
<dbReference type="PROSITE" id="PS52034">
    <property type="entry name" value="PEPTIDASE_M32"/>
    <property type="match status" value="1"/>
</dbReference>
<dbReference type="Gene3D" id="1.10.1370.30">
    <property type="match status" value="1"/>
</dbReference>
<reference evidence="4 5" key="1">
    <citation type="submission" date="2016-12" db="EMBL/GenBank/DDBJ databases">
        <authorList>
            <person name="Song W.-J."/>
            <person name="Kurnit D.M."/>
        </authorList>
    </citation>
    <scope>NUCLEOTIDE SEQUENCE [LARGE SCALE GENOMIC DNA]</scope>
    <source>
        <strain evidence="4 5">DSM 12503</strain>
    </source>
</reference>
<keyword evidence="1" id="KW-0482">Metalloprotease</keyword>
<dbReference type="PANTHER" id="PTHR34217:SF1">
    <property type="entry name" value="CARBOXYPEPTIDASE 1"/>
    <property type="match status" value="1"/>
</dbReference>
<dbReference type="EMBL" id="FRFD01000009">
    <property type="protein sequence ID" value="SHO51242.1"/>
    <property type="molecule type" value="Genomic_DNA"/>
</dbReference>
<comment type="catalytic activity">
    <reaction evidence="1">
        <text>Release of a C-terminal amino acid with broad specificity, except for -Pro.</text>
        <dbReference type="EC" id="3.4.17.19"/>
    </reaction>
</comment>
<comment type="cofactor">
    <cofactor evidence="2">
        <name>Zn(2+)</name>
        <dbReference type="ChEBI" id="CHEBI:29105"/>
    </cofactor>
    <text evidence="2">Binds 1 zinc ion per subunit.</text>
</comment>
<keyword evidence="1 4" id="KW-0121">Carboxypeptidase</keyword>
<feature type="active site" description="Proton donor/acceptor" evidence="3">
    <location>
        <position position="267"/>
    </location>
</feature>
<dbReference type="GO" id="GO:0004181">
    <property type="term" value="F:metallocarboxypeptidase activity"/>
    <property type="evidence" value="ECO:0007669"/>
    <property type="project" value="UniProtKB-UniRule"/>
</dbReference>
<dbReference type="Proteomes" id="UP000184612">
    <property type="component" value="Unassembled WGS sequence"/>
</dbReference>
<comment type="similarity">
    <text evidence="1">Belongs to the peptidase M32 family.</text>
</comment>
<proteinExistence type="inferred from homology"/>
<name>A0A1M7YF18_9FIRM</name>
<dbReference type="RefSeq" id="WP_073589741.1">
    <property type="nucleotide sequence ID" value="NZ_FRFD01000009.1"/>
</dbReference>
<keyword evidence="1 2" id="KW-0479">Metal-binding</keyword>
<dbReference type="CDD" id="cd06460">
    <property type="entry name" value="M32_Taq"/>
    <property type="match status" value="1"/>
</dbReference>
<evidence type="ECO:0000256" key="3">
    <source>
        <dbReference type="PIRSR" id="PIRSR006615-2"/>
    </source>
</evidence>
<dbReference type="PRINTS" id="PR00998">
    <property type="entry name" value="CRBOXYPTASET"/>
</dbReference>
<keyword evidence="1" id="KW-0378">Hydrolase</keyword>
<comment type="function">
    <text evidence="1">Broad specificity carboxypetidase that releases amino acids sequentially from the C-terminus, including neutral, aromatic, polar and basic residues.</text>
</comment>